<feature type="domain" description="Sodium/calcium exchanger membrane region" evidence="6">
    <location>
        <begin position="17"/>
        <end position="114"/>
    </location>
</feature>
<evidence type="ECO:0000256" key="3">
    <source>
        <dbReference type="ARBA" id="ARBA00022989"/>
    </source>
</evidence>
<feature type="transmembrane region" description="Helical" evidence="5">
    <location>
        <begin position="36"/>
        <end position="56"/>
    </location>
</feature>
<organism evidence="7 8">
    <name type="scientific">Cyanobium usitatum str. Tous</name>
    <dbReference type="NCBI Taxonomy" id="2116684"/>
    <lineage>
        <taxon>Bacteria</taxon>
        <taxon>Bacillati</taxon>
        <taxon>Cyanobacteriota</taxon>
        <taxon>Cyanophyceae</taxon>
        <taxon>Synechococcales</taxon>
        <taxon>Prochlorococcaceae</taxon>
        <taxon>Cyanobium</taxon>
    </lineage>
</organism>
<keyword evidence="4 5" id="KW-0472">Membrane</keyword>
<evidence type="ECO:0000313" key="7">
    <source>
        <dbReference type="EMBL" id="PSJ05283.1"/>
    </source>
</evidence>
<feature type="transmembrane region" description="Helical" evidence="5">
    <location>
        <begin position="12"/>
        <end position="30"/>
    </location>
</feature>
<dbReference type="InterPro" id="IPR004837">
    <property type="entry name" value="NaCa_Exmemb"/>
</dbReference>
<dbReference type="Gene3D" id="1.20.1420.30">
    <property type="entry name" value="NCX, central ion-binding region"/>
    <property type="match status" value="1"/>
</dbReference>
<evidence type="ECO:0000256" key="1">
    <source>
        <dbReference type="ARBA" id="ARBA00004141"/>
    </source>
</evidence>
<dbReference type="GO" id="GO:0016020">
    <property type="term" value="C:membrane"/>
    <property type="evidence" value="ECO:0007669"/>
    <property type="project" value="UniProtKB-SubCell"/>
</dbReference>
<dbReference type="OrthoDB" id="9794225at2"/>
<dbReference type="InterPro" id="IPR044880">
    <property type="entry name" value="NCX_ion-bd_dom_sf"/>
</dbReference>
<comment type="caution">
    <text evidence="7">The sequence shown here is derived from an EMBL/GenBank/DDBJ whole genome shotgun (WGS) entry which is preliminary data.</text>
</comment>
<evidence type="ECO:0000259" key="6">
    <source>
        <dbReference type="Pfam" id="PF01699"/>
    </source>
</evidence>
<name>A0A2P7MVL7_9CYAN</name>
<reference evidence="7 8" key="1">
    <citation type="journal article" date="2018" name="Environ. Microbiol.">
        <title>Ecological and genomic features of two widespread freshwater picocyanobacteria.</title>
        <authorList>
            <person name="Cabello-Yeves P.J."/>
            <person name="Picazo A."/>
            <person name="Camacho A."/>
            <person name="Callieri C."/>
            <person name="Rosselli R."/>
            <person name="Roda-Garcia J.J."/>
            <person name="Coutinho F.H."/>
            <person name="Rodriguez-Valera F."/>
        </authorList>
    </citation>
    <scope>NUCLEOTIDE SEQUENCE [LARGE SCALE GENOMIC DNA]</scope>
    <source>
        <strain evidence="7 8">Tous</strain>
    </source>
</reference>
<accession>A0A2P7MVL7</accession>
<evidence type="ECO:0000313" key="8">
    <source>
        <dbReference type="Proteomes" id="UP000243002"/>
    </source>
</evidence>
<evidence type="ECO:0000256" key="2">
    <source>
        <dbReference type="ARBA" id="ARBA00022692"/>
    </source>
</evidence>
<comment type="subcellular location">
    <subcellularLocation>
        <location evidence="1">Membrane</location>
        <topology evidence="1">Multi-pass membrane protein</topology>
    </subcellularLocation>
</comment>
<dbReference type="Pfam" id="PF01699">
    <property type="entry name" value="Na_Ca_ex"/>
    <property type="match status" value="1"/>
</dbReference>
<evidence type="ECO:0000256" key="4">
    <source>
        <dbReference type="ARBA" id="ARBA00023136"/>
    </source>
</evidence>
<sequence>MDSSAALTEATLASGELFVSGWLLCLALLLSTNQIVIAPTVVSLGTIVPGVFESLISTIQDCGDIAISKILGKNIFNVLVVVGLCGVASAGEGLMVVPLIVNRDFPITMIIVLARLGGRWVPLDRILEGWESSQLDSSNGL</sequence>
<gene>
    <name evidence="7" type="ORF">C7K55_07880</name>
</gene>
<dbReference type="AlphaFoldDB" id="A0A2P7MVL7"/>
<dbReference type="Proteomes" id="UP000243002">
    <property type="component" value="Unassembled WGS sequence"/>
</dbReference>
<feature type="transmembrane region" description="Helical" evidence="5">
    <location>
        <begin position="76"/>
        <end position="101"/>
    </location>
</feature>
<protein>
    <recommendedName>
        <fullName evidence="6">Sodium/calcium exchanger membrane region domain-containing protein</fullName>
    </recommendedName>
</protein>
<proteinExistence type="predicted"/>
<dbReference type="EMBL" id="PXXO01000007">
    <property type="protein sequence ID" value="PSJ05283.1"/>
    <property type="molecule type" value="Genomic_DNA"/>
</dbReference>
<keyword evidence="8" id="KW-1185">Reference proteome</keyword>
<keyword evidence="2 5" id="KW-0812">Transmembrane</keyword>
<dbReference type="GO" id="GO:0055085">
    <property type="term" value="P:transmembrane transport"/>
    <property type="evidence" value="ECO:0007669"/>
    <property type="project" value="InterPro"/>
</dbReference>
<keyword evidence="3 5" id="KW-1133">Transmembrane helix</keyword>
<evidence type="ECO:0000256" key="5">
    <source>
        <dbReference type="SAM" id="Phobius"/>
    </source>
</evidence>